<accession>A0A1H6E443</accession>
<protein>
    <submittedName>
        <fullName evidence="1">Uncharacterized protein</fullName>
    </submittedName>
</protein>
<name>A0A1H6E443_9ACTN</name>
<gene>
    <name evidence="1" type="ORF">SAMN05444920_107347</name>
</gene>
<evidence type="ECO:0000313" key="2">
    <source>
        <dbReference type="Proteomes" id="UP000236732"/>
    </source>
</evidence>
<dbReference type="RefSeq" id="WP_103958703.1">
    <property type="nucleotide sequence ID" value="NZ_FNVT01000007.1"/>
</dbReference>
<dbReference type="EMBL" id="FNVT01000007">
    <property type="protein sequence ID" value="SEG91776.1"/>
    <property type="molecule type" value="Genomic_DNA"/>
</dbReference>
<dbReference type="AlphaFoldDB" id="A0A1H6E443"/>
<sequence>MGPSPIEVSVGAPRLFWAVEGSARRIYGHAGSLDGVTVHGRGVRLPISVANTTGSPVEFPGIQVVARRGQDGYPPSLRYDRLETGLGSARLPLEGEGRRVRLTSPGAEGCTVAVAGSRCTLPAGAARGFDLFVEAAVSGLWECSLDVAPGPSGGSERIGSFLVLLRGR</sequence>
<proteinExistence type="predicted"/>
<dbReference type="Proteomes" id="UP000236732">
    <property type="component" value="Unassembled WGS sequence"/>
</dbReference>
<keyword evidence="2" id="KW-1185">Reference proteome</keyword>
<organism evidence="1 2">
    <name type="scientific">Nonomuraea solani</name>
    <dbReference type="NCBI Taxonomy" id="1144553"/>
    <lineage>
        <taxon>Bacteria</taxon>
        <taxon>Bacillati</taxon>
        <taxon>Actinomycetota</taxon>
        <taxon>Actinomycetes</taxon>
        <taxon>Streptosporangiales</taxon>
        <taxon>Streptosporangiaceae</taxon>
        <taxon>Nonomuraea</taxon>
    </lineage>
</organism>
<reference evidence="1 2" key="1">
    <citation type="submission" date="2016-10" db="EMBL/GenBank/DDBJ databases">
        <authorList>
            <person name="de Groot N.N."/>
        </authorList>
    </citation>
    <scope>NUCLEOTIDE SEQUENCE [LARGE SCALE GENOMIC DNA]</scope>
    <source>
        <strain evidence="1 2">CGMCC 4.7037</strain>
    </source>
</reference>
<evidence type="ECO:0000313" key="1">
    <source>
        <dbReference type="EMBL" id="SEG91776.1"/>
    </source>
</evidence>